<evidence type="ECO:0000313" key="1">
    <source>
        <dbReference type="EMBL" id="CAE0679582.1"/>
    </source>
</evidence>
<proteinExistence type="predicted"/>
<organism evidence="1">
    <name type="scientific">Lotharella globosa</name>
    <dbReference type="NCBI Taxonomy" id="91324"/>
    <lineage>
        <taxon>Eukaryota</taxon>
        <taxon>Sar</taxon>
        <taxon>Rhizaria</taxon>
        <taxon>Cercozoa</taxon>
        <taxon>Chlorarachniophyceae</taxon>
        <taxon>Lotharella</taxon>
    </lineage>
</organism>
<reference evidence="1" key="1">
    <citation type="submission" date="2021-01" db="EMBL/GenBank/DDBJ databases">
        <authorList>
            <person name="Corre E."/>
            <person name="Pelletier E."/>
            <person name="Niang G."/>
            <person name="Scheremetjew M."/>
            <person name="Finn R."/>
            <person name="Kale V."/>
            <person name="Holt S."/>
            <person name="Cochrane G."/>
            <person name="Meng A."/>
            <person name="Brown T."/>
            <person name="Cohen L."/>
        </authorList>
    </citation>
    <scope>NUCLEOTIDE SEQUENCE</scope>
    <source>
        <strain evidence="1">CCCM811</strain>
    </source>
</reference>
<protein>
    <submittedName>
        <fullName evidence="1">Uncharacterized protein</fullName>
    </submittedName>
</protein>
<dbReference type="AlphaFoldDB" id="A0A7S3ZD49"/>
<name>A0A7S3ZD49_9EUKA</name>
<accession>A0A7S3ZD49</accession>
<gene>
    <name evidence="1" type="ORF">LGLO00237_LOCUS31367</name>
</gene>
<sequence length="190" mass="21054">MGSSRISRFLYAVSRGDEATAIKLYTEDDRLAQSLRLSEIPEKSKRKSSPLHDICEWALADLLELVLPMGDNGHRVEGKEGRFKVQMVSVPHGKLPGQTFMVDVEGKQKMRVTVPPGATGGTRLQVAFEAFGGGTQSMTGQKIQPMLRNGHNKNALELLLMKANRFSQRCPCSAYTTHSFQWTLSCDNAQ</sequence>
<dbReference type="EMBL" id="HBIV01044709">
    <property type="protein sequence ID" value="CAE0679582.1"/>
    <property type="molecule type" value="Transcribed_RNA"/>
</dbReference>